<name>A0A9P6JZT6_9FUNG</name>
<dbReference type="InterPro" id="IPR036047">
    <property type="entry name" value="F-box-like_dom_sf"/>
</dbReference>
<evidence type="ECO:0008006" key="4">
    <source>
        <dbReference type="Google" id="ProtNLM"/>
    </source>
</evidence>
<feature type="compositionally biased region" description="Low complexity" evidence="1">
    <location>
        <begin position="583"/>
        <end position="596"/>
    </location>
</feature>
<feature type="region of interest" description="Disordered" evidence="1">
    <location>
        <begin position="508"/>
        <end position="533"/>
    </location>
</feature>
<dbReference type="Proteomes" id="UP000723463">
    <property type="component" value="Unassembled WGS sequence"/>
</dbReference>
<dbReference type="InterPro" id="IPR032675">
    <property type="entry name" value="LRR_dom_sf"/>
</dbReference>
<dbReference type="AlphaFoldDB" id="A0A9P6JZT6"/>
<reference evidence="2" key="1">
    <citation type="journal article" date="2020" name="Fungal Divers.">
        <title>Resolving the Mortierellaceae phylogeny through synthesis of multi-gene phylogenetics and phylogenomics.</title>
        <authorList>
            <person name="Vandepol N."/>
            <person name="Liber J."/>
            <person name="Desiro A."/>
            <person name="Na H."/>
            <person name="Kennedy M."/>
            <person name="Barry K."/>
            <person name="Grigoriev I.V."/>
            <person name="Miller A.N."/>
            <person name="O'Donnell K."/>
            <person name="Stajich J.E."/>
            <person name="Bonito G."/>
        </authorList>
    </citation>
    <scope>NUCLEOTIDE SEQUENCE</scope>
    <source>
        <strain evidence="2">NRRL 2591</strain>
    </source>
</reference>
<evidence type="ECO:0000313" key="3">
    <source>
        <dbReference type="Proteomes" id="UP000723463"/>
    </source>
</evidence>
<keyword evidence="3" id="KW-1185">Reference proteome</keyword>
<feature type="region of interest" description="Disordered" evidence="1">
    <location>
        <begin position="637"/>
        <end position="665"/>
    </location>
</feature>
<dbReference type="SMART" id="SM00367">
    <property type="entry name" value="LRR_CC"/>
    <property type="match status" value="3"/>
</dbReference>
<dbReference type="Gene3D" id="1.20.1280.50">
    <property type="match status" value="1"/>
</dbReference>
<proteinExistence type="predicted"/>
<feature type="non-terminal residue" evidence="2">
    <location>
        <position position="1"/>
    </location>
</feature>
<dbReference type="GO" id="GO:0019005">
    <property type="term" value="C:SCF ubiquitin ligase complex"/>
    <property type="evidence" value="ECO:0007669"/>
    <property type="project" value="TreeGrafter"/>
</dbReference>
<dbReference type="InterPro" id="IPR006553">
    <property type="entry name" value="Leu-rich_rpt_Cys-con_subtyp"/>
</dbReference>
<evidence type="ECO:0000313" key="2">
    <source>
        <dbReference type="EMBL" id="KAF9539556.1"/>
    </source>
</evidence>
<feature type="compositionally biased region" description="Gly residues" evidence="1">
    <location>
        <begin position="646"/>
        <end position="665"/>
    </location>
</feature>
<dbReference type="SUPFAM" id="SSF81383">
    <property type="entry name" value="F-box domain"/>
    <property type="match status" value="1"/>
</dbReference>
<gene>
    <name evidence="2" type="ORF">EC957_005319</name>
</gene>
<accession>A0A9P6JZT6</accession>
<dbReference type="SUPFAM" id="SSF52047">
    <property type="entry name" value="RNI-like"/>
    <property type="match status" value="1"/>
</dbReference>
<dbReference type="EMBL" id="JAAAXW010000240">
    <property type="protein sequence ID" value="KAF9539556.1"/>
    <property type="molecule type" value="Genomic_DNA"/>
</dbReference>
<organism evidence="2 3">
    <name type="scientific">Mortierella hygrophila</name>
    <dbReference type="NCBI Taxonomy" id="979708"/>
    <lineage>
        <taxon>Eukaryota</taxon>
        <taxon>Fungi</taxon>
        <taxon>Fungi incertae sedis</taxon>
        <taxon>Mucoromycota</taxon>
        <taxon>Mortierellomycotina</taxon>
        <taxon>Mortierellomycetes</taxon>
        <taxon>Mortierellales</taxon>
        <taxon>Mortierellaceae</taxon>
        <taxon>Mortierella</taxon>
    </lineage>
</organism>
<dbReference type="PANTHER" id="PTHR13318">
    <property type="entry name" value="PARTNER OF PAIRED, ISOFORM B-RELATED"/>
    <property type="match status" value="1"/>
</dbReference>
<comment type="caution">
    <text evidence="2">The sequence shown here is derived from an EMBL/GenBank/DDBJ whole genome shotgun (WGS) entry which is preliminary data.</text>
</comment>
<evidence type="ECO:0000256" key="1">
    <source>
        <dbReference type="SAM" id="MobiDB-lite"/>
    </source>
</evidence>
<protein>
    <recommendedName>
        <fullName evidence="4">F-box domain-containing protein</fullName>
    </recommendedName>
</protein>
<dbReference type="GO" id="GO:0031146">
    <property type="term" value="P:SCF-dependent proteasomal ubiquitin-dependent protein catabolic process"/>
    <property type="evidence" value="ECO:0007669"/>
    <property type="project" value="TreeGrafter"/>
</dbReference>
<feature type="region of interest" description="Disordered" evidence="1">
    <location>
        <begin position="552"/>
        <end position="622"/>
    </location>
</feature>
<dbReference type="SUPFAM" id="SSF52058">
    <property type="entry name" value="L domain-like"/>
    <property type="match status" value="1"/>
</dbReference>
<dbReference type="Gene3D" id="3.80.10.10">
    <property type="entry name" value="Ribonuclease Inhibitor"/>
    <property type="match status" value="2"/>
</dbReference>
<dbReference type="PANTHER" id="PTHR13318:SF95">
    <property type="entry name" value="F-BOX PROTEIN YLR352W"/>
    <property type="match status" value="1"/>
</dbReference>
<sequence>DQLIITATATTTATVNQGRMSDPVLLASTKTLAIPEILCLIFDCMTLSALRQASLVCKEWERLANIILANQLIIPNDWYIHDLSHLWPFLDRRGEHVKALSLELSQSTRLVQEVDLERMTRQLESILSRTPNLERLDVQVPREVKSSILTTVIGRYGKKLQQFETNLLNWEPSDMAQLLEGCSQIRHISGHNFTGDLLQAIARTQPLLSKIDCTHPRFDDDELIAFAKQFPNLLRLSVSLHQFMTSKALIGVADYCFQLEYLNFHFCLSLQSNGFQALLAVLPNLRFLDLGLTEVYDADIVLVANRCPQLESLKLPFCGNLTQMSIRAIVHNCTKLVHLDLSFCDKIMLTIFGDPFTSSAFSVPSSSTSAPIFLSPWCCLGLEYLDISGIHASYSADTSVASALLPAMYHQLGLLTDLRTLKLSGHGFSLQILEQGRTELSKLTKLERLDIAKLRNPLPWATIIEIGNLFPRLSELQFRSNDVIPPQATLAQEQAIKEVEAKVGHRIKRGRFVDQQPEPLYQDDKDNGDQAGSTSLSEVILTGSCSSSSRSAIMSTAGTISTPSEPYLSKRKRSRSPSPTPTTPSAAAEDTTTAEGSSEEDMKKKKKWTSLGKAVEKQKQPEVMSAILRSGLKISFKLNGEDDGDSQGGPGDLESGGGIVGWGFS</sequence>